<reference evidence="2 3" key="1">
    <citation type="journal article" date="2019" name="Commun. Biol.">
        <title>The bagworm genome reveals a unique fibroin gene that provides high tensile strength.</title>
        <authorList>
            <person name="Kono N."/>
            <person name="Nakamura H."/>
            <person name="Ohtoshi R."/>
            <person name="Tomita M."/>
            <person name="Numata K."/>
            <person name="Arakawa K."/>
        </authorList>
    </citation>
    <scope>NUCLEOTIDE SEQUENCE [LARGE SCALE GENOMIC DNA]</scope>
</reference>
<evidence type="ECO:0000256" key="1">
    <source>
        <dbReference type="SAM" id="Phobius"/>
    </source>
</evidence>
<accession>A0A4C1YUG0</accession>
<keyword evidence="1" id="KW-1133">Transmembrane helix</keyword>
<comment type="caution">
    <text evidence="2">The sequence shown here is derived from an EMBL/GenBank/DDBJ whole genome shotgun (WGS) entry which is preliminary data.</text>
</comment>
<dbReference type="EMBL" id="BGZK01001431">
    <property type="protein sequence ID" value="GBP79798.1"/>
    <property type="molecule type" value="Genomic_DNA"/>
</dbReference>
<evidence type="ECO:0000313" key="3">
    <source>
        <dbReference type="Proteomes" id="UP000299102"/>
    </source>
</evidence>
<keyword evidence="1" id="KW-0472">Membrane</keyword>
<gene>
    <name evidence="2" type="ORF">EVAR_56854_1</name>
</gene>
<keyword evidence="1" id="KW-0812">Transmembrane</keyword>
<dbReference type="AlphaFoldDB" id="A0A4C1YUG0"/>
<name>A0A4C1YUG0_EUMVA</name>
<proteinExistence type="predicted"/>
<keyword evidence="3" id="KW-1185">Reference proteome</keyword>
<organism evidence="2 3">
    <name type="scientific">Eumeta variegata</name>
    <name type="common">Bagworm moth</name>
    <name type="synonym">Eumeta japonica</name>
    <dbReference type="NCBI Taxonomy" id="151549"/>
    <lineage>
        <taxon>Eukaryota</taxon>
        <taxon>Metazoa</taxon>
        <taxon>Ecdysozoa</taxon>
        <taxon>Arthropoda</taxon>
        <taxon>Hexapoda</taxon>
        <taxon>Insecta</taxon>
        <taxon>Pterygota</taxon>
        <taxon>Neoptera</taxon>
        <taxon>Endopterygota</taxon>
        <taxon>Lepidoptera</taxon>
        <taxon>Glossata</taxon>
        <taxon>Ditrysia</taxon>
        <taxon>Tineoidea</taxon>
        <taxon>Psychidae</taxon>
        <taxon>Oiketicinae</taxon>
        <taxon>Eumeta</taxon>
    </lineage>
</organism>
<protein>
    <submittedName>
        <fullName evidence="2">Uncharacterized protein</fullName>
    </submittedName>
</protein>
<sequence>MYTFLKVALQNAPAQQSSGCERRRFGLNSRATTATTMAVSTYLVFALLSTVFGASIVLRRWLLIIVVTNVVAGSRVGGRQPYLPKGFRPHPRPREYKTSTRAHIRQIIIPLSMPITVLLPIPIQTSVDLDPPCNQWPLAKWDRPSPYRTTRSTGFRNCL</sequence>
<dbReference type="Proteomes" id="UP000299102">
    <property type="component" value="Unassembled WGS sequence"/>
</dbReference>
<feature type="transmembrane region" description="Helical" evidence="1">
    <location>
        <begin position="31"/>
        <end position="54"/>
    </location>
</feature>
<evidence type="ECO:0000313" key="2">
    <source>
        <dbReference type="EMBL" id="GBP79798.1"/>
    </source>
</evidence>